<feature type="non-terminal residue" evidence="1">
    <location>
        <position position="1"/>
    </location>
</feature>
<proteinExistence type="predicted"/>
<dbReference type="EMBL" id="JAIFRP010004612">
    <property type="protein sequence ID" value="KAK2574860.1"/>
    <property type="molecule type" value="Genomic_DNA"/>
</dbReference>
<sequence length="75" mass="8444">KRPNDAPTEPGPKRIELEDSFYEDLLQLNLKDDQLESWVDLGATDLTATEGMSQAEQQGKDMVFEIPDINPNDPL</sequence>
<keyword evidence="2" id="KW-1185">Reference proteome</keyword>
<evidence type="ECO:0000313" key="2">
    <source>
        <dbReference type="Proteomes" id="UP001258017"/>
    </source>
</evidence>
<evidence type="ECO:0000313" key="1">
    <source>
        <dbReference type="EMBL" id="KAK2574860.1"/>
    </source>
</evidence>
<organism evidence="1 2">
    <name type="scientific">Odynerus spinipes</name>
    <dbReference type="NCBI Taxonomy" id="1348599"/>
    <lineage>
        <taxon>Eukaryota</taxon>
        <taxon>Metazoa</taxon>
        <taxon>Ecdysozoa</taxon>
        <taxon>Arthropoda</taxon>
        <taxon>Hexapoda</taxon>
        <taxon>Insecta</taxon>
        <taxon>Pterygota</taxon>
        <taxon>Neoptera</taxon>
        <taxon>Endopterygota</taxon>
        <taxon>Hymenoptera</taxon>
        <taxon>Apocrita</taxon>
        <taxon>Aculeata</taxon>
        <taxon>Vespoidea</taxon>
        <taxon>Vespidae</taxon>
        <taxon>Eumeninae</taxon>
        <taxon>Odynerus</taxon>
    </lineage>
</organism>
<accession>A0AAD9R875</accession>
<reference evidence="1" key="1">
    <citation type="submission" date="2021-08" db="EMBL/GenBank/DDBJ databases">
        <authorList>
            <person name="Misof B."/>
            <person name="Oliver O."/>
            <person name="Podsiadlowski L."/>
            <person name="Donath A."/>
            <person name="Peters R."/>
            <person name="Mayer C."/>
            <person name="Rust J."/>
            <person name="Gunkel S."/>
            <person name="Lesny P."/>
            <person name="Martin S."/>
            <person name="Oeyen J.P."/>
            <person name="Petersen M."/>
            <person name="Panagiotis P."/>
            <person name="Wilbrandt J."/>
            <person name="Tanja T."/>
        </authorList>
    </citation>
    <scope>NUCLEOTIDE SEQUENCE</scope>
    <source>
        <strain evidence="1">GBR_01_08_01A</strain>
        <tissue evidence="1">Thorax + abdomen</tissue>
    </source>
</reference>
<gene>
    <name evidence="1" type="ORF">KPH14_013022</name>
</gene>
<reference evidence="1" key="2">
    <citation type="journal article" date="2023" name="Commun. Biol.">
        <title>Intrasexual cuticular hydrocarbon dimorphism in a wasp sheds light on hydrocarbon biosynthesis genes in Hymenoptera.</title>
        <authorList>
            <person name="Moris V.C."/>
            <person name="Podsiadlowski L."/>
            <person name="Martin S."/>
            <person name="Oeyen J.P."/>
            <person name="Donath A."/>
            <person name="Petersen M."/>
            <person name="Wilbrandt J."/>
            <person name="Misof B."/>
            <person name="Liedtke D."/>
            <person name="Thamm M."/>
            <person name="Scheiner R."/>
            <person name="Schmitt T."/>
            <person name="Niehuis O."/>
        </authorList>
    </citation>
    <scope>NUCLEOTIDE SEQUENCE</scope>
    <source>
        <strain evidence="1">GBR_01_08_01A</strain>
    </source>
</reference>
<dbReference type="AlphaFoldDB" id="A0AAD9R875"/>
<name>A0AAD9R875_9HYME</name>
<comment type="caution">
    <text evidence="1">The sequence shown here is derived from an EMBL/GenBank/DDBJ whole genome shotgun (WGS) entry which is preliminary data.</text>
</comment>
<feature type="non-terminal residue" evidence="1">
    <location>
        <position position="75"/>
    </location>
</feature>
<protein>
    <submittedName>
        <fullName evidence="1">Uncharacterized protein</fullName>
    </submittedName>
</protein>
<dbReference type="Proteomes" id="UP001258017">
    <property type="component" value="Unassembled WGS sequence"/>
</dbReference>